<gene>
    <name evidence="1" type="ORF">LOY88_003381</name>
</gene>
<evidence type="ECO:0000313" key="1">
    <source>
        <dbReference type="EMBL" id="KAI2386826.1"/>
    </source>
</evidence>
<name>A0ACB8UWN3_9EURO</name>
<sequence length="543" mass="59661">MSSSTLAPSATPQPTRTSRLDPPIKSSMSVTGQDKIGVNTTAFGTIIGTATQTAATSRDEEVLPGTSASPPAHSPSQETQPEAIPLSQPLSQGKIIGASVGGSAACIFGIALLILLLLRRRKHRGTNRQENDNFEIGGTMAEPSPRLLRRNVSHNNRIPSTPIGAYNRSTFEPLTAIPGLRLHSSFGKTAPGATNLSQAPYEQGDIDDIELGSPSSMRTLSRLLPDKPDLEDYGRQHPITEKLTSARPSSSITIFEEDSDGRRPQSLEGHSTIFKMRKDRANEGPLLHENSLDDRYLTPYVPTTTHNTQSKYNLQSDAALQKNDIMFTDPFSGKDPVQPSQQNSVNSSSPISFRYSPSIYSSSRSRDGEDTEAGKSGRCPRKAILRHSAASSTTSFETVASDDEGTNAKTKLPVKKLSPVKESTSHQLASSRYLQVPRPINYSRSLRRTENLNSTFVKHDNPNRPPWRPTHHERQVERTKNLHRFPVKPSPVANPSRISTTSEASAGRFLHPDDPHADHTPRSPWERNVDFRRRGPKLVLRTS</sequence>
<organism evidence="1">
    <name type="scientific">Ophidiomyces ophidiicola</name>
    <dbReference type="NCBI Taxonomy" id="1387563"/>
    <lineage>
        <taxon>Eukaryota</taxon>
        <taxon>Fungi</taxon>
        <taxon>Dikarya</taxon>
        <taxon>Ascomycota</taxon>
        <taxon>Pezizomycotina</taxon>
        <taxon>Eurotiomycetes</taxon>
        <taxon>Eurotiomycetidae</taxon>
        <taxon>Onygenales</taxon>
        <taxon>Onygenaceae</taxon>
        <taxon>Ophidiomyces</taxon>
    </lineage>
</organism>
<protein>
    <submittedName>
        <fullName evidence="1">Uncharacterized protein</fullName>
    </submittedName>
</protein>
<accession>A0ACB8UWN3</accession>
<dbReference type="EMBL" id="JALBCA010000044">
    <property type="protein sequence ID" value="KAI2386826.1"/>
    <property type="molecule type" value="Genomic_DNA"/>
</dbReference>
<comment type="caution">
    <text evidence="1">The sequence shown here is derived from an EMBL/GenBank/DDBJ whole genome shotgun (WGS) entry which is preliminary data.</text>
</comment>
<proteinExistence type="predicted"/>
<reference evidence="1" key="1">
    <citation type="journal article" date="2022" name="bioRxiv">
        <title>Population genetic analysis of Ophidiomyces ophidiicola, the causative agent of snake fungal disease, indicates recent introductions to the USA.</title>
        <authorList>
            <person name="Ladner J.T."/>
            <person name="Palmer J.M."/>
            <person name="Ettinger C.L."/>
            <person name="Stajich J.E."/>
            <person name="Farrell T.M."/>
            <person name="Glorioso B.M."/>
            <person name="Lawson B."/>
            <person name="Price S.J."/>
            <person name="Stengle A.G."/>
            <person name="Grear D.A."/>
            <person name="Lorch J.M."/>
        </authorList>
    </citation>
    <scope>NUCLEOTIDE SEQUENCE</scope>
    <source>
        <strain evidence="1">NWHC 24266-5</strain>
    </source>
</reference>